<dbReference type="InterPro" id="IPR018485">
    <property type="entry name" value="FGGY_C"/>
</dbReference>
<keyword evidence="2" id="KW-0808">Transferase</keyword>
<evidence type="ECO:0000256" key="2">
    <source>
        <dbReference type="ARBA" id="ARBA00022679"/>
    </source>
</evidence>
<evidence type="ECO:0000313" key="6">
    <source>
        <dbReference type="EMBL" id="ANS76520.1"/>
    </source>
</evidence>
<dbReference type="InterPro" id="IPR043129">
    <property type="entry name" value="ATPase_NBD"/>
</dbReference>
<keyword evidence="3" id="KW-0418">Kinase</keyword>
<dbReference type="Gene3D" id="3.30.420.40">
    <property type="match status" value="2"/>
</dbReference>
<feature type="domain" description="Carbohydrate kinase FGGY N-terminal" evidence="4">
    <location>
        <begin position="18"/>
        <end position="243"/>
    </location>
</feature>
<dbReference type="KEGG" id="pyg:AWM70_19675"/>
<dbReference type="SUPFAM" id="SSF53067">
    <property type="entry name" value="Actin-like ATPase domain"/>
    <property type="match status" value="2"/>
</dbReference>
<evidence type="ECO:0000313" key="7">
    <source>
        <dbReference type="Proteomes" id="UP000092573"/>
    </source>
</evidence>
<sequence>MSDQAKVKQSISRGETSLGIEFGSTRIKAVLIDSRFETIASGSYEWENRLQDGFWTYSLADVMTGLREAYSEMKQEVERKYGITIRTVGSIGFSAMMHGYMAFDSSGELLVPFRTWRNATTGAAAKQLTDLFQFNIPERWSIAHLYQAVLNGEDHVARIDYMTTLSGFIHWLLTGDKAIGIGDASGMFPIDESAQDYNKAMLEQFDELVADKGYPWKLKDLLPKVYVSGEQAGVLSEAGAGMLDPSLDLQPGIPLCPPEGDAGTGMVATNSVRKRTGNVSVGTSVFAMMVLEKELSQVYPEIDLVTTPSGSPVGMVHANNCSSDMNAWLGLFREFSEAMGHQADSEKLFGVMLGKALEADPDGGGLLSYGYYSGENLTGLEQGRPLFVRSPESRFNLANFMRTHLFSAFGALRLGMEILTQQEKVSIDRIWAHGGLFKTPVVGQKIVAAAMNTPVSVMATASEGGAWGMAILASYMSSKEAGEGLEDFLDHRVFKDVPALEMEPDETDVKGFEAFIKRYKQGLAIEQAAVDYLV</sequence>
<dbReference type="EMBL" id="CP014167">
    <property type="protein sequence ID" value="ANS76520.1"/>
    <property type="molecule type" value="Genomic_DNA"/>
</dbReference>
<gene>
    <name evidence="6" type="ORF">AWM70_19675</name>
</gene>
<keyword evidence="7" id="KW-1185">Reference proteome</keyword>
<dbReference type="GO" id="GO:0005975">
    <property type="term" value="P:carbohydrate metabolic process"/>
    <property type="evidence" value="ECO:0007669"/>
    <property type="project" value="InterPro"/>
</dbReference>
<evidence type="ECO:0000256" key="1">
    <source>
        <dbReference type="ARBA" id="ARBA00009156"/>
    </source>
</evidence>
<reference evidence="6 7" key="1">
    <citation type="submission" date="2016-01" db="EMBL/GenBank/DDBJ databases">
        <title>Complete Genome Sequence of Paenibacillus yonginensis DCY84, a novel Plant Growth-Promoting Bacteria with Elicitation of Induced Systemic Resistance.</title>
        <authorList>
            <person name="Kim Y.J."/>
            <person name="Yang D.C."/>
            <person name="Sukweenadhi J."/>
        </authorList>
    </citation>
    <scope>NUCLEOTIDE SEQUENCE [LARGE SCALE GENOMIC DNA]</scope>
    <source>
        <strain evidence="6 7">DCY84</strain>
    </source>
</reference>
<comment type="similarity">
    <text evidence="1">Belongs to the FGGY kinase family.</text>
</comment>
<dbReference type="CDD" id="cd07809">
    <property type="entry name" value="ASKHA_NBD_FGGY_BaXK-like"/>
    <property type="match status" value="1"/>
</dbReference>
<feature type="domain" description="Carbohydrate kinase FGGY C-terminal" evidence="5">
    <location>
        <begin position="278"/>
        <end position="476"/>
    </location>
</feature>
<dbReference type="InterPro" id="IPR018484">
    <property type="entry name" value="FGGY_N"/>
</dbReference>
<dbReference type="Proteomes" id="UP000092573">
    <property type="component" value="Chromosome"/>
</dbReference>
<name>A0A1B1N506_9BACL</name>
<dbReference type="InterPro" id="IPR050406">
    <property type="entry name" value="FGGY_Carb_Kinase"/>
</dbReference>
<dbReference type="AlphaFoldDB" id="A0A1B1N506"/>
<dbReference type="Pfam" id="PF02782">
    <property type="entry name" value="FGGY_C"/>
    <property type="match status" value="1"/>
</dbReference>
<evidence type="ECO:0000259" key="4">
    <source>
        <dbReference type="Pfam" id="PF00370"/>
    </source>
</evidence>
<evidence type="ECO:0000256" key="3">
    <source>
        <dbReference type="ARBA" id="ARBA00022777"/>
    </source>
</evidence>
<proteinExistence type="inferred from homology"/>
<evidence type="ECO:0000259" key="5">
    <source>
        <dbReference type="Pfam" id="PF02782"/>
    </source>
</evidence>
<dbReference type="OrthoDB" id="9760563at2"/>
<dbReference type="PANTHER" id="PTHR43095">
    <property type="entry name" value="SUGAR KINASE"/>
    <property type="match status" value="1"/>
</dbReference>
<dbReference type="GO" id="GO:0016301">
    <property type="term" value="F:kinase activity"/>
    <property type="evidence" value="ECO:0007669"/>
    <property type="project" value="UniProtKB-KW"/>
</dbReference>
<accession>A0A1B1N506</accession>
<organism evidence="6 7">
    <name type="scientific">Paenibacillus yonginensis</name>
    <dbReference type="NCBI Taxonomy" id="1462996"/>
    <lineage>
        <taxon>Bacteria</taxon>
        <taxon>Bacillati</taxon>
        <taxon>Bacillota</taxon>
        <taxon>Bacilli</taxon>
        <taxon>Bacillales</taxon>
        <taxon>Paenibacillaceae</taxon>
        <taxon>Paenibacillus</taxon>
    </lineage>
</organism>
<dbReference type="STRING" id="1462996.AWM70_19675"/>
<dbReference type="RefSeq" id="WP_068699253.1">
    <property type="nucleotide sequence ID" value="NZ_CP014167.1"/>
</dbReference>
<protein>
    <submittedName>
        <fullName evidence="6">ATPase</fullName>
    </submittedName>
</protein>
<dbReference type="Pfam" id="PF00370">
    <property type="entry name" value="FGGY_N"/>
    <property type="match status" value="1"/>
</dbReference>
<dbReference type="PANTHER" id="PTHR43095:SF5">
    <property type="entry name" value="XYLULOSE KINASE"/>
    <property type="match status" value="1"/>
</dbReference>